<dbReference type="InterPro" id="IPR051209">
    <property type="entry name" value="FAD-bind_Monooxygenase_sf"/>
</dbReference>
<dbReference type="Gene3D" id="3.50.50.60">
    <property type="entry name" value="FAD/NAD(P)-binding domain"/>
    <property type="match status" value="2"/>
</dbReference>
<dbReference type="RefSeq" id="WP_062962238.1">
    <property type="nucleotide sequence ID" value="NZ_JAJFOE010000001.1"/>
</dbReference>
<comment type="similarity">
    <text evidence="1">Belongs to the FAD-binding monooxygenase family.</text>
</comment>
<dbReference type="Proteomes" id="UP000255082">
    <property type="component" value="Unassembled WGS sequence"/>
</dbReference>
<accession>A0A378WYV5</accession>
<dbReference type="PRINTS" id="PR00411">
    <property type="entry name" value="PNDRDTASEI"/>
</dbReference>
<dbReference type="GO" id="GO:0050660">
    <property type="term" value="F:flavin adenine dinucleotide binding"/>
    <property type="evidence" value="ECO:0007669"/>
    <property type="project" value="InterPro"/>
</dbReference>
<organism evidence="5 6">
    <name type="scientific">Nocardia africana</name>
    <dbReference type="NCBI Taxonomy" id="134964"/>
    <lineage>
        <taxon>Bacteria</taxon>
        <taxon>Bacillati</taxon>
        <taxon>Actinomycetota</taxon>
        <taxon>Actinomycetes</taxon>
        <taxon>Mycobacteriales</taxon>
        <taxon>Nocardiaceae</taxon>
        <taxon>Nocardia</taxon>
    </lineage>
</organism>
<proteinExistence type="inferred from homology"/>
<dbReference type="PROSITE" id="PS51257">
    <property type="entry name" value="PROKAR_LIPOPROTEIN"/>
    <property type="match status" value="1"/>
</dbReference>
<dbReference type="AlphaFoldDB" id="A0A378WYV5"/>
<keyword evidence="2" id="KW-0285">Flavoprotein</keyword>
<evidence type="ECO:0000313" key="6">
    <source>
        <dbReference type="Proteomes" id="UP000255082"/>
    </source>
</evidence>
<evidence type="ECO:0000256" key="4">
    <source>
        <dbReference type="ARBA" id="ARBA00023002"/>
    </source>
</evidence>
<dbReference type="SUPFAM" id="SSF51905">
    <property type="entry name" value="FAD/NAD(P)-binding domain"/>
    <property type="match status" value="1"/>
</dbReference>
<dbReference type="GO" id="GO:0004499">
    <property type="term" value="F:N,N-dimethylaniline monooxygenase activity"/>
    <property type="evidence" value="ECO:0007669"/>
    <property type="project" value="InterPro"/>
</dbReference>
<keyword evidence="5" id="KW-0503">Monooxygenase</keyword>
<name>A0A378WYV5_9NOCA</name>
<reference evidence="5 6" key="1">
    <citation type="submission" date="2018-06" db="EMBL/GenBank/DDBJ databases">
        <authorList>
            <consortium name="Pathogen Informatics"/>
            <person name="Doyle S."/>
        </authorList>
    </citation>
    <scope>NUCLEOTIDE SEQUENCE [LARGE SCALE GENOMIC DNA]</scope>
    <source>
        <strain evidence="5 6">NCTC13184</strain>
    </source>
</reference>
<dbReference type="GO" id="GO:0033767">
    <property type="term" value="F:4-hydroxyacetophenone monooxygenase activity"/>
    <property type="evidence" value="ECO:0007669"/>
    <property type="project" value="UniProtKB-EC"/>
</dbReference>
<evidence type="ECO:0000256" key="2">
    <source>
        <dbReference type="ARBA" id="ARBA00022630"/>
    </source>
</evidence>
<keyword evidence="3" id="KW-0274">FAD</keyword>
<dbReference type="InterPro" id="IPR036188">
    <property type="entry name" value="FAD/NAD-bd_sf"/>
</dbReference>
<dbReference type="OrthoDB" id="5168853at2"/>
<dbReference type="GO" id="GO:0050661">
    <property type="term" value="F:NADP binding"/>
    <property type="evidence" value="ECO:0007669"/>
    <property type="project" value="InterPro"/>
</dbReference>
<evidence type="ECO:0000256" key="3">
    <source>
        <dbReference type="ARBA" id="ARBA00022827"/>
    </source>
</evidence>
<evidence type="ECO:0000256" key="1">
    <source>
        <dbReference type="ARBA" id="ARBA00010139"/>
    </source>
</evidence>
<dbReference type="Pfam" id="PF00743">
    <property type="entry name" value="FMO-like"/>
    <property type="match status" value="1"/>
</dbReference>
<gene>
    <name evidence="5" type="primary">hapE_9</name>
    <name evidence="5" type="ORF">NCTC13184_04933</name>
</gene>
<dbReference type="PANTHER" id="PTHR42877">
    <property type="entry name" value="L-ORNITHINE N(5)-MONOOXYGENASE-RELATED"/>
    <property type="match status" value="1"/>
</dbReference>
<dbReference type="EC" id="1.14.13.84" evidence="5"/>
<protein>
    <submittedName>
        <fullName evidence="5">4-hydroxyacetophenone monooxygenase</fullName>
        <ecNumber evidence="5">1.14.13.84</ecNumber>
    </submittedName>
</protein>
<sequence>MNRSTPPFTTAPSVAIIGCGFGGLGAAIELERHGITSYSVFEKGDGVGGVWRANHYPGAACDVPSPTYSYSFELETEWSQRFGTQAEIKAYLERCAAKYGVLPKIRTNTEVVAATFDEDSGRWQLTLAGGDQHWFDAVIFATGQLSRPKVPQLDGLQTFSGRQFHSAEWDDSVDLTGKRVAVVGSGASAVQLVPAIADRVSQLHVIQRSPNWIGNKWNHRTNPRVRRLLRTVPGLARAQHNMEWLWYESRVPIIYNRFDPLRAGLHAWLRYKIRREISDPTLRRKVTPDYKAGCNRLLLSNDWYPALDRPHVALHTEGVTSVTPTGLVLTNGDEIDADVIVWCTGFTATEYLAPIEITGRGGRRLHDEWKAGPEAYLGISVNGFPNMFMIYGPNTGSLTNTIIFLLEKQARYARKAIELSAGLDAWLDVRAEVQDGFNQRLQQRLSETVFTSGCPGWYHTEEGKVVAVWPGSHIAYARATAKVDLFAYDIGSRDSNA</sequence>
<dbReference type="EMBL" id="UGRU01000001">
    <property type="protein sequence ID" value="SUA46408.1"/>
    <property type="molecule type" value="Genomic_DNA"/>
</dbReference>
<dbReference type="InterPro" id="IPR020946">
    <property type="entry name" value="Flavin_mOase-like"/>
</dbReference>
<keyword evidence="4 5" id="KW-0560">Oxidoreductase</keyword>
<evidence type="ECO:0000313" key="5">
    <source>
        <dbReference type="EMBL" id="SUA46408.1"/>
    </source>
</evidence>
<dbReference type="PANTHER" id="PTHR42877:SF4">
    <property type="entry name" value="FAD_NAD(P)-BINDING DOMAIN-CONTAINING PROTEIN-RELATED"/>
    <property type="match status" value="1"/>
</dbReference>